<feature type="transmembrane region" description="Helical" evidence="6">
    <location>
        <begin position="102"/>
        <end position="121"/>
    </location>
</feature>
<evidence type="ECO:0000259" key="7">
    <source>
        <dbReference type="Pfam" id="PF05154"/>
    </source>
</evidence>
<dbReference type="RefSeq" id="WP_225866065.1">
    <property type="nucleotide sequence ID" value="NZ_CAUOLB010000009.1"/>
</dbReference>
<evidence type="ECO:0000256" key="1">
    <source>
        <dbReference type="ARBA" id="ARBA00004141"/>
    </source>
</evidence>
<proteinExistence type="predicted"/>
<dbReference type="Proteomes" id="UP000249886">
    <property type="component" value="Unassembled WGS sequence"/>
</dbReference>
<evidence type="ECO:0000313" key="8">
    <source>
        <dbReference type="EMBL" id="SPW24259.1"/>
    </source>
</evidence>
<evidence type="ECO:0000256" key="6">
    <source>
        <dbReference type="SAM" id="Phobius"/>
    </source>
</evidence>
<evidence type="ECO:0000256" key="5">
    <source>
        <dbReference type="SAM" id="MobiDB-lite"/>
    </source>
</evidence>
<evidence type="ECO:0000256" key="2">
    <source>
        <dbReference type="ARBA" id="ARBA00022692"/>
    </source>
</evidence>
<accession>A0A8B4H144</accession>
<sequence length="143" mass="15549">MTSPYNSGDPNFQQHDSIFGPPQQQPGGPGPMPQQPQPAMNAGMPQHVQQVVNVNLTAAQVQGMAGAEPVQHVKSFGVYMMCLAFGGYIGAHHYYTGNIGRGLLYTCTLGLFMFGWLGDLVNARRNFNREMASQGILSAQYRS</sequence>
<dbReference type="AlphaFoldDB" id="A0A8B4H144"/>
<dbReference type="Pfam" id="PF05154">
    <property type="entry name" value="TM2"/>
    <property type="match status" value="1"/>
</dbReference>
<keyword evidence="4 6" id="KW-0472">Membrane</keyword>
<keyword evidence="2 6" id="KW-0812">Transmembrane</keyword>
<evidence type="ECO:0000256" key="3">
    <source>
        <dbReference type="ARBA" id="ARBA00022989"/>
    </source>
</evidence>
<keyword evidence="3 6" id="KW-1133">Transmembrane helix</keyword>
<dbReference type="GO" id="GO:0016020">
    <property type="term" value="C:membrane"/>
    <property type="evidence" value="ECO:0007669"/>
    <property type="project" value="UniProtKB-SubCell"/>
</dbReference>
<protein>
    <recommendedName>
        <fullName evidence="7">TM2 domain-containing protein</fullName>
    </recommendedName>
</protein>
<organism evidence="8 9">
    <name type="scientific">Corynebacterium matruchotii</name>
    <dbReference type="NCBI Taxonomy" id="43768"/>
    <lineage>
        <taxon>Bacteria</taxon>
        <taxon>Bacillati</taxon>
        <taxon>Actinomycetota</taxon>
        <taxon>Actinomycetes</taxon>
        <taxon>Mycobacteriales</taxon>
        <taxon>Corynebacteriaceae</taxon>
        <taxon>Corynebacterium</taxon>
    </lineage>
</organism>
<evidence type="ECO:0000256" key="4">
    <source>
        <dbReference type="ARBA" id="ARBA00023136"/>
    </source>
</evidence>
<comment type="caution">
    <text evidence="8">The sequence shown here is derived from an EMBL/GenBank/DDBJ whole genome shotgun (WGS) entry which is preliminary data.</text>
</comment>
<dbReference type="InterPro" id="IPR007829">
    <property type="entry name" value="TM2"/>
</dbReference>
<dbReference type="EMBL" id="UARK01000001">
    <property type="protein sequence ID" value="SPW24259.1"/>
    <property type="molecule type" value="Genomic_DNA"/>
</dbReference>
<feature type="compositionally biased region" description="Polar residues" evidence="5">
    <location>
        <begin position="1"/>
        <end position="16"/>
    </location>
</feature>
<feature type="region of interest" description="Disordered" evidence="5">
    <location>
        <begin position="1"/>
        <end position="43"/>
    </location>
</feature>
<reference evidence="8 9" key="1">
    <citation type="submission" date="2018-06" db="EMBL/GenBank/DDBJ databases">
        <authorList>
            <consortium name="Pathogen Informatics"/>
            <person name="Doyle S."/>
        </authorList>
    </citation>
    <scope>NUCLEOTIDE SEQUENCE [LARGE SCALE GENOMIC DNA]</scope>
    <source>
        <strain evidence="8 9">NCTC10254</strain>
    </source>
</reference>
<evidence type="ECO:0000313" key="9">
    <source>
        <dbReference type="Proteomes" id="UP000249886"/>
    </source>
</evidence>
<name>A0A8B4H144_9CORY</name>
<gene>
    <name evidence="8" type="ORF">NCTC10254_00629</name>
</gene>
<comment type="subcellular location">
    <subcellularLocation>
        <location evidence="1">Membrane</location>
        <topology evidence="1">Multi-pass membrane protein</topology>
    </subcellularLocation>
</comment>
<dbReference type="GeneID" id="84572950"/>
<feature type="transmembrane region" description="Helical" evidence="6">
    <location>
        <begin position="76"/>
        <end position="96"/>
    </location>
</feature>
<feature type="domain" description="TM2" evidence="7">
    <location>
        <begin position="73"/>
        <end position="121"/>
    </location>
</feature>